<evidence type="ECO:0000313" key="1">
    <source>
        <dbReference type="EMBL" id="ODQ88746.1"/>
    </source>
</evidence>
<keyword evidence="2" id="KW-1185">Reference proteome</keyword>
<sequence>MHESVCPDHYTDSCVQEHAMRVDPTLLRMGADFSESAGAIVHQGAGDLTSASLPASAFGDFDEAKTFHQALSEAHAKHAATMQGHHSALMKLAENAVAAARAFTETDEYGATTIEPSLPGLTV</sequence>
<comment type="caution">
    <text evidence="1">The sequence shown here is derived from an EMBL/GenBank/DDBJ whole genome shotgun (WGS) entry which is preliminary data.</text>
</comment>
<name>A0A1E3RFT6_MYCFV</name>
<proteinExistence type="predicted"/>
<evidence type="ECO:0000313" key="2">
    <source>
        <dbReference type="Proteomes" id="UP000094053"/>
    </source>
</evidence>
<organism evidence="1 2">
    <name type="scientific">Mycolicibacterium flavescens</name>
    <name type="common">Mycobacterium flavescens</name>
    <dbReference type="NCBI Taxonomy" id="1776"/>
    <lineage>
        <taxon>Bacteria</taxon>
        <taxon>Bacillati</taxon>
        <taxon>Actinomycetota</taxon>
        <taxon>Actinomycetes</taxon>
        <taxon>Mycobacteriales</taxon>
        <taxon>Mycobacteriaceae</taxon>
        <taxon>Mycolicibacterium</taxon>
    </lineage>
</organism>
<dbReference type="STRING" id="1776.BHQ18_17975"/>
<reference evidence="2" key="1">
    <citation type="submission" date="2016-09" db="EMBL/GenBank/DDBJ databases">
        <authorList>
            <person name="Greninger A.L."/>
            <person name="Jerome K.R."/>
            <person name="Mcnair B."/>
            <person name="Wallis C."/>
            <person name="Fang F."/>
        </authorList>
    </citation>
    <scope>NUCLEOTIDE SEQUENCE [LARGE SCALE GENOMIC DNA]</scope>
    <source>
        <strain evidence="2">M6</strain>
    </source>
</reference>
<dbReference type="Proteomes" id="UP000094053">
    <property type="component" value="Unassembled WGS sequence"/>
</dbReference>
<protein>
    <recommendedName>
        <fullName evidence="3">DUF2563 domain-containing protein</fullName>
    </recommendedName>
</protein>
<accession>A0A1E3RFT6</accession>
<dbReference type="EMBL" id="MIHA01000013">
    <property type="protein sequence ID" value="ODQ88746.1"/>
    <property type="molecule type" value="Genomic_DNA"/>
</dbReference>
<evidence type="ECO:0008006" key="3">
    <source>
        <dbReference type="Google" id="ProtNLM"/>
    </source>
</evidence>
<gene>
    <name evidence="1" type="ORF">BHQ18_17975</name>
</gene>
<dbReference type="Pfam" id="PF10817">
    <property type="entry name" value="DUF2563"/>
    <property type="match status" value="1"/>
</dbReference>
<dbReference type="AlphaFoldDB" id="A0A1E3RFT6"/>
<dbReference type="InterPro" id="IPR022534">
    <property type="entry name" value="DUF2563"/>
</dbReference>